<dbReference type="PANTHER" id="PTHR43265:SF1">
    <property type="entry name" value="ESTERASE ESTD"/>
    <property type="match status" value="1"/>
</dbReference>
<dbReference type="Gene3D" id="3.40.50.1820">
    <property type="entry name" value="alpha/beta hydrolase"/>
    <property type="match status" value="1"/>
</dbReference>
<dbReference type="OrthoDB" id="9765647at2"/>
<organism evidence="2 3">
    <name type="scientific">Bombiscardovia coagulans</name>
    <dbReference type="NCBI Taxonomy" id="686666"/>
    <lineage>
        <taxon>Bacteria</taxon>
        <taxon>Bacillati</taxon>
        <taxon>Actinomycetota</taxon>
        <taxon>Actinomycetes</taxon>
        <taxon>Bifidobacteriales</taxon>
        <taxon>Bifidobacteriaceae</taxon>
        <taxon>Bombiscardovia</taxon>
    </lineage>
</organism>
<protein>
    <submittedName>
        <fullName evidence="2">Alpha/beta hydrolase family</fullName>
    </submittedName>
</protein>
<evidence type="ECO:0000256" key="1">
    <source>
        <dbReference type="SAM" id="Phobius"/>
    </source>
</evidence>
<keyword evidence="1" id="KW-1133">Transmembrane helix</keyword>
<dbReference type="SUPFAM" id="SSF53474">
    <property type="entry name" value="alpha/beta-Hydrolases"/>
    <property type="match status" value="1"/>
</dbReference>
<proteinExistence type="predicted"/>
<dbReference type="InterPro" id="IPR029058">
    <property type="entry name" value="AB_hydrolase_fold"/>
</dbReference>
<reference evidence="2 3" key="1">
    <citation type="journal article" date="2017" name="BMC Genomics">
        <title>Comparative genomic and phylogenomic analyses of the Bifidobacteriaceae family.</title>
        <authorList>
            <person name="Lugli G.A."/>
            <person name="Milani C."/>
            <person name="Turroni F."/>
            <person name="Duranti S."/>
            <person name="Mancabelli L."/>
            <person name="Mangifesta M."/>
            <person name="Ferrario C."/>
            <person name="Modesto M."/>
            <person name="Mattarelli P."/>
            <person name="Jiri K."/>
            <person name="van Sinderen D."/>
            <person name="Ventura M."/>
        </authorList>
    </citation>
    <scope>NUCLEOTIDE SEQUENCE [LARGE SCALE GENOMIC DNA]</scope>
    <source>
        <strain evidence="2 3">DSM 22924</strain>
    </source>
</reference>
<gene>
    <name evidence="2" type="ORF">BOCO_0771</name>
</gene>
<keyword evidence="1" id="KW-0812">Transmembrane</keyword>
<accession>A0A261ETQ8</accession>
<feature type="transmembrane region" description="Helical" evidence="1">
    <location>
        <begin position="521"/>
        <end position="544"/>
    </location>
</feature>
<dbReference type="GO" id="GO:0052689">
    <property type="term" value="F:carboxylic ester hydrolase activity"/>
    <property type="evidence" value="ECO:0007669"/>
    <property type="project" value="TreeGrafter"/>
</dbReference>
<name>A0A261ETQ8_9BIFI</name>
<feature type="transmembrane region" description="Helical" evidence="1">
    <location>
        <begin position="415"/>
        <end position="443"/>
    </location>
</feature>
<feature type="transmembrane region" description="Helical" evidence="1">
    <location>
        <begin position="455"/>
        <end position="478"/>
    </location>
</feature>
<comment type="caution">
    <text evidence="2">The sequence shown here is derived from an EMBL/GenBank/DDBJ whole genome shotgun (WGS) entry which is preliminary data.</text>
</comment>
<dbReference type="Proteomes" id="UP000216004">
    <property type="component" value="Unassembled WGS sequence"/>
</dbReference>
<dbReference type="AlphaFoldDB" id="A0A261ETQ8"/>
<dbReference type="PANTHER" id="PTHR43265">
    <property type="entry name" value="ESTERASE ESTD"/>
    <property type="match status" value="1"/>
</dbReference>
<keyword evidence="2" id="KW-0378">Hydrolase</keyword>
<feature type="transmembrane region" description="Helical" evidence="1">
    <location>
        <begin position="370"/>
        <end position="394"/>
    </location>
</feature>
<keyword evidence="1" id="KW-0472">Membrane</keyword>
<dbReference type="RefSeq" id="WP_094722755.1">
    <property type="nucleotide sequence ID" value="NZ_MWWS01000004.1"/>
</dbReference>
<sequence>MHKVKRLAIFLLTFTVLLAIVAGLGSATTPSWEVSKNTDHVKVATADTTIASQLGSTSLEGSYRTKETKTTVRLAPHVSVNAIIREPVNAPANHPACLFIHGAGTGLSSQVYGDLASALASAGITTLVPDKRMDTYTTLHRDYQGMAEDYTKSLAILRTWPGVDPSKTGLYAESEGTWVSSVMTAQDPSIAFSILTSAPIYPGRRQMPMAITSYLNQIHAPQGVQAIIPKLLGMNFSPLGLEYADFNALPYWNQLKVPALLNYGTEDTSMPIEQGTLELLKRARSSNNTNVTVRYYNTNHQMRVGSQLPQANLPLDDHYTHNLEAWIGAVCQGTKTSDWATPLIAGTQPQQHFSVPAHPQPGLFKSLGTLIALLAASLIFNLLAVIGAVMIALCRLFNRSQSSMKRYRFGTHLPLLLASQGLASFLMLVACSAYIALVMVHALTLSPLSDNQVQLWVIVKALSLLPLVLLAALIEHVLNAAVMQRAGRAHLEGKHASATSGMGNYGFTSQTPIIARGWGHWIVFALAIGGSLACLCCLSFWGMYSF</sequence>
<evidence type="ECO:0000313" key="2">
    <source>
        <dbReference type="EMBL" id="OZG50254.1"/>
    </source>
</evidence>
<keyword evidence="3" id="KW-1185">Reference proteome</keyword>
<dbReference type="InterPro" id="IPR053145">
    <property type="entry name" value="AB_hydrolase_Est10"/>
</dbReference>
<evidence type="ECO:0000313" key="3">
    <source>
        <dbReference type="Proteomes" id="UP000216004"/>
    </source>
</evidence>
<dbReference type="EMBL" id="MWWS01000004">
    <property type="protein sequence ID" value="OZG50254.1"/>
    <property type="molecule type" value="Genomic_DNA"/>
</dbReference>